<feature type="compositionally biased region" description="Basic and acidic residues" evidence="3">
    <location>
        <begin position="366"/>
        <end position="385"/>
    </location>
</feature>
<dbReference type="InterPro" id="IPR006569">
    <property type="entry name" value="CID_dom"/>
</dbReference>
<feature type="compositionally biased region" description="Gly residues" evidence="3">
    <location>
        <begin position="982"/>
        <end position="992"/>
    </location>
</feature>
<dbReference type="PROSITE" id="PS50102">
    <property type="entry name" value="RRM"/>
    <property type="match status" value="1"/>
</dbReference>
<organism evidence="6 7">
    <name type="scientific">Megaselia scalaris</name>
    <name type="common">Humpbacked fly</name>
    <name type="synonym">Phora scalaris</name>
    <dbReference type="NCBI Taxonomy" id="36166"/>
    <lineage>
        <taxon>Eukaryota</taxon>
        <taxon>Metazoa</taxon>
        <taxon>Ecdysozoa</taxon>
        <taxon>Arthropoda</taxon>
        <taxon>Hexapoda</taxon>
        <taxon>Insecta</taxon>
        <taxon>Pterygota</taxon>
        <taxon>Neoptera</taxon>
        <taxon>Endopterygota</taxon>
        <taxon>Diptera</taxon>
        <taxon>Brachycera</taxon>
        <taxon>Muscomorpha</taxon>
        <taxon>Platypezoidea</taxon>
        <taxon>Phoridae</taxon>
        <taxon>Megaseliini</taxon>
        <taxon>Megaselia</taxon>
    </lineage>
</organism>
<dbReference type="GO" id="GO:0005634">
    <property type="term" value="C:nucleus"/>
    <property type="evidence" value="ECO:0007669"/>
    <property type="project" value="TreeGrafter"/>
</dbReference>
<dbReference type="SMART" id="SM00582">
    <property type="entry name" value="RPR"/>
    <property type="match status" value="1"/>
</dbReference>
<protein>
    <recommendedName>
        <fullName evidence="8">RRM domain-containing protein</fullName>
    </recommendedName>
</protein>
<evidence type="ECO:0000313" key="7">
    <source>
        <dbReference type="Proteomes" id="UP000015102"/>
    </source>
</evidence>
<feature type="compositionally biased region" description="Polar residues" evidence="3">
    <location>
        <begin position="924"/>
        <end position="933"/>
    </location>
</feature>
<dbReference type="EnsemblMetazoa" id="MESCA000096-RA">
    <property type="protein sequence ID" value="MESCA000096-PA"/>
    <property type="gene ID" value="MESCA000096"/>
</dbReference>
<feature type="region of interest" description="Disordered" evidence="3">
    <location>
        <begin position="298"/>
        <end position="385"/>
    </location>
</feature>
<feature type="compositionally biased region" description="Basic and acidic residues" evidence="3">
    <location>
        <begin position="817"/>
        <end position="857"/>
    </location>
</feature>
<dbReference type="InterPro" id="IPR035979">
    <property type="entry name" value="RBD_domain_sf"/>
</dbReference>
<dbReference type="Pfam" id="PF04818">
    <property type="entry name" value="CID"/>
    <property type="match status" value="1"/>
</dbReference>
<dbReference type="Pfam" id="PF00076">
    <property type="entry name" value="RRM_1"/>
    <property type="match status" value="1"/>
</dbReference>
<dbReference type="InterPro" id="IPR008942">
    <property type="entry name" value="ENTH_VHS"/>
</dbReference>
<sequence>MEHVEAFNNELFGLYEAKPPISKGKMAALTKAAMRAIKMYKHVVQSVEKFILKCKPEYKVPGLYVIDSIVRQSRHQFGAEKDVFAPRFARNIQATFANLFRCSPEDKSRIIRVLNLWQKNNVFAPETISPLFDLADPNHPIHQQIQAGVGGGASLDHSTNGHLNTSGGVDSSMPVALKTSFHHCRKLREPSSMAHPSKQQASIESCSLRQLHHLHNKLKRQSEQFEHSYHENCGTSCDCVYKKHKDYDYDEDHHPQVPSTNVLVDNFQKFKPDDKQNQRMPGDESYEKHIQNVLMAGGVSDGMDSSKEVEFVSEEKSIEPQSGPYKRRRSRSQSRSRSGSRSRDRRRRRSHSRSRSPRSSRRRSSRDRNKDKEREKEREYERERRRKGLPEIKKEHLSVCSTTLWIGHLSKLVQEEELSDTFSKYGEIVSINMIIPRGCAFIVMDRRQDAYKAMGALKNYKLQGRAITISWAAGKGVKSKEWKDYWDLDLGVTYIPWSKLNTDVNLKDLEEGGMLDEDTMPGWMKERINQKDLPPQQPPPTMLPSMFAAPPMVDGIPQIDTSQPPPQPGMPGLLPPPGMVPGQFPLGPRLMGGLAPGMMPIVPMMGGAQFMGLPPQLGIPNLNMQLNLPPGNNNPTTQVNQGDDQMDIEMDEGNTPDQTQSNVPQMQQFQQPPPIFNTQSGQNDSEDMFSRERGRNQENRWGGNDGRRDGRPSPWAHENPGGNNFNNNFNNRNNNRGGNQNINNIPPLIDMNRSDFMRRDDFDDRRGGNNGGGRFGGQNMRGGFNQRGGSGGNMFMRGQGQRNQGGQNFNNNFNNRQFDREDRGGRMRGNDRRGGGDRDNRNWRDDDRNDFKRRDSGRFSNNRDNNRDGRDRGDQSESGKPNKNENKNNDGESDKKSPEDQNNSTEQSEPNASNTPLWDEPEDQNNTNSSQQNRDQDQHQEPEIHSSEKEAPSSSHNVDEPVSSSNQDEPHQNIVEDHAESFGGGNESGNGGESEPAPAQIEDQSQEEEQKAE</sequence>
<dbReference type="FunFam" id="1.25.40.90:FF:000004">
    <property type="entry name" value="splicing factor, arginine/serine-rich 15"/>
    <property type="match status" value="1"/>
</dbReference>
<dbReference type="GO" id="GO:0003723">
    <property type="term" value="F:RNA binding"/>
    <property type="evidence" value="ECO:0007669"/>
    <property type="project" value="UniProtKB-UniRule"/>
</dbReference>
<dbReference type="InterPro" id="IPR000504">
    <property type="entry name" value="RRM_dom"/>
</dbReference>
<evidence type="ECO:0008006" key="8">
    <source>
        <dbReference type="Google" id="ProtNLM"/>
    </source>
</evidence>
<dbReference type="SMART" id="SM00360">
    <property type="entry name" value="RRM"/>
    <property type="match status" value="1"/>
</dbReference>
<evidence type="ECO:0000259" key="4">
    <source>
        <dbReference type="PROSITE" id="PS50102"/>
    </source>
</evidence>
<dbReference type="PANTHER" id="PTHR23140">
    <property type="entry name" value="RNA PROCESSING PROTEIN LD23810P"/>
    <property type="match status" value="1"/>
</dbReference>
<evidence type="ECO:0000313" key="6">
    <source>
        <dbReference type="EnsemblMetazoa" id="MESCA000096-PA"/>
    </source>
</evidence>
<feature type="compositionally biased region" description="Gly residues" evidence="3">
    <location>
        <begin position="768"/>
        <end position="792"/>
    </location>
</feature>
<feature type="compositionally biased region" description="Basic and acidic residues" evidence="3">
    <location>
        <begin position="968"/>
        <end position="980"/>
    </location>
</feature>
<dbReference type="CDD" id="cd16983">
    <property type="entry name" value="CID_SCAF8_like"/>
    <property type="match status" value="1"/>
</dbReference>
<feature type="compositionally biased region" description="Polar residues" evidence="3">
    <location>
        <begin position="952"/>
        <end position="967"/>
    </location>
</feature>
<keyword evidence="1 2" id="KW-0694">RNA-binding</keyword>
<dbReference type="OMA" id="SPWAHEN"/>
<dbReference type="SUPFAM" id="SSF54928">
    <property type="entry name" value="RNA-binding domain, RBD"/>
    <property type="match status" value="1"/>
</dbReference>
<dbReference type="Gene3D" id="3.30.70.330">
    <property type="match status" value="1"/>
</dbReference>
<feature type="compositionally biased region" description="Basic and acidic residues" evidence="3">
    <location>
        <begin position="688"/>
        <end position="698"/>
    </location>
</feature>
<dbReference type="PANTHER" id="PTHR23140:SF4">
    <property type="entry name" value="PROTEIN CBR-NRD-1"/>
    <property type="match status" value="1"/>
</dbReference>
<dbReference type="Proteomes" id="UP000015102">
    <property type="component" value="Unassembled WGS sequence"/>
</dbReference>
<feature type="compositionally biased region" description="Basic and acidic residues" evidence="3">
    <location>
        <begin position="304"/>
        <end position="318"/>
    </location>
</feature>
<feature type="compositionally biased region" description="Low complexity" evidence="3">
    <location>
        <begin position="623"/>
        <end position="635"/>
    </location>
</feature>
<keyword evidence="7" id="KW-1185">Reference proteome</keyword>
<dbReference type="EMBL" id="CAQQ02159027">
    <property type="status" value="NOT_ANNOTATED_CDS"/>
    <property type="molecule type" value="Genomic_DNA"/>
</dbReference>
<feature type="compositionally biased region" description="Basic and acidic residues" evidence="3">
    <location>
        <begin position="752"/>
        <end position="767"/>
    </location>
</feature>
<feature type="compositionally biased region" description="Basic and acidic residues" evidence="3">
    <location>
        <begin position="864"/>
        <end position="899"/>
    </location>
</feature>
<feature type="compositionally biased region" description="Basic and acidic residues" evidence="3">
    <location>
        <begin position="934"/>
        <end position="951"/>
    </location>
</feature>
<feature type="compositionally biased region" description="Polar residues" evidence="3">
    <location>
        <begin position="900"/>
        <end position="916"/>
    </location>
</feature>
<dbReference type="AlphaFoldDB" id="T1GA51"/>
<dbReference type="EMBL" id="CAQQ02159025">
    <property type="status" value="NOT_ANNOTATED_CDS"/>
    <property type="molecule type" value="Genomic_DNA"/>
</dbReference>
<reference evidence="7" key="1">
    <citation type="submission" date="2013-02" db="EMBL/GenBank/DDBJ databases">
        <authorList>
            <person name="Hughes D."/>
        </authorList>
    </citation>
    <scope>NUCLEOTIDE SEQUENCE</scope>
    <source>
        <strain>Durham</strain>
        <strain evidence="7">NC isolate 2 -- Noor lab</strain>
    </source>
</reference>
<feature type="compositionally biased region" description="Basic residues" evidence="3">
    <location>
        <begin position="325"/>
        <end position="365"/>
    </location>
</feature>
<feature type="compositionally biased region" description="Low complexity" evidence="3">
    <location>
        <begin position="719"/>
        <end position="746"/>
    </location>
</feature>
<feature type="compositionally biased region" description="Low complexity" evidence="3">
    <location>
        <begin position="797"/>
        <end position="816"/>
    </location>
</feature>
<dbReference type="CDD" id="cd12227">
    <property type="entry name" value="RRM_SCAF4_SCAF8"/>
    <property type="match status" value="1"/>
</dbReference>
<feature type="compositionally biased region" description="Acidic residues" evidence="3">
    <location>
        <begin position="644"/>
        <end position="654"/>
    </location>
</feature>
<dbReference type="InterPro" id="IPR051485">
    <property type="entry name" value="SR-CTD_assoc_factor"/>
</dbReference>
<accession>T1GA51</accession>
<dbReference type="HOGENOM" id="CLU_297431_0_0_1"/>
<evidence type="ECO:0000256" key="1">
    <source>
        <dbReference type="ARBA" id="ARBA00022884"/>
    </source>
</evidence>
<feature type="domain" description="RRM" evidence="4">
    <location>
        <begin position="402"/>
        <end position="474"/>
    </location>
</feature>
<dbReference type="EMBL" id="CAQQ02159026">
    <property type="status" value="NOT_ANNOTATED_CDS"/>
    <property type="molecule type" value="Genomic_DNA"/>
</dbReference>
<evidence type="ECO:0000259" key="5">
    <source>
        <dbReference type="PROSITE" id="PS51391"/>
    </source>
</evidence>
<proteinExistence type="predicted"/>
<dbReference type="PROSITE" id="PS51391">
    <property type="entry name" value="CID"/>
    <property type="match status" value="1"/>
</dbReference>
<dbReference type="SUPFAM" id="SSF48464">
    <property type="entry name" value="ENTH/VHS domain"/>
    <property type="match status" value="1"/>
</dbReference>
<feature type="domain" description="CID" evidence="5">
    <location>
        <begin position="1"/>
        <end position="139"/>
    </location>
</feature>
<evidence type="ECO:0000256" key="2">
    <source>
        <dbReference type="PROSITE-ProRule" id="PRU00176"/>
    </source>
</evidence>
<dbReference type="InterPro" id="IPR012677">
    <property type="entry name" value="Nucleotide-bd_a/b_plait_sf"/>
</dbReference>
<evidence type="ECO:0000256" key="3">
    <source>
        <dbReference type="SAM" id="MobiDB-lite"/>
    </source>
</evidence>
<reference evidence="6" key="2">
    <citation type="submission" date="2015-06" db="UniProtKB">
        <authorList>
            <consortium name="EnsemblMetazoa"/>
        </authorList>
    </citation>
    <scope>IDENTIFICATION</scope>
</reference>
<feature type="region of interest" description="Disordered" evidence="3">
    <location>
        <begin position="623"/>
        <end position="1013"/>
    </location>
</feature>
<dbReference type="Gene3D" id="1.25.40.90">
    <property type="match status" value="1"/>
</dbReference>
<dbReference type="STRING" id="36166.T1GA51"/>
<name>T1GA51_MEGSC</name>